<dbReference type="PANTHER" id="PTHR42850:SF10">
    <property type="entry name" value="SERINE_THREONINE-PROTEIN PHOSPHATASE 1"/>
    <property type="match status" value="1"/>
</dbReference>
<dbReference type="GO" id="GO:0005737">
    <property type="term" value="C:cytoplasm"/>
    <property type="evidence" value="ECO:0007669"/>
    <property type="project" value="TreeGrafter"/>
</dbReference>
<dbReference type="EMBL" id="DACSUM010000040">
    <property type="protein sequence ID" value="HAT3583756.1"/>
    <property type="molecule type" value="Genomic_DNA"/>
</dbReference>
<dbReference type="SUPFAM" id="SSF56300">
    <property type="entry name" value="Metallo-dependent phosphatases"/>
    <property type="match status" value="1"/>
</dbReference>
<feature type="domain" description="Serine/threonine specific protein phosphatases" evidence="1">
    <location>
        <begin position="70"/>
        <end position="75"/>
    </location>
</feature>
<dbReference type="PROSITE" id="PS00125">
    <property type="entry name" value="SER_THR_PHOSPHATASE"/>
    <property type="match status" value="1"/>
</dbReference>
<dbReference type="EC" id="3.1.3.16" evidence="2"/>
<dbReference type="GO" id="GO:0004722">
    <property type="term" value="F:protein serine/threonine phosphatase activity"/>
    <property type="evidence" value="ECO:0007669"/>
    <property type="project" value="UniProtKB-EC"/>
</dbReference>
<evidence type="ECO:0000259" key="1">
    <source>
        <dbReference type="PROSITE" id="PS00125"/>
    </source>
</evidence>
<dbReference type="NCBIfam" id="NF008516">
    <property type="entry name" value="PRK11439.1"/>
    <property type="match status" value="1"/>
</dbReference>
<evidence type="ECO:0000313" key="3">
    <source>
        <dbReference type="Proteomes" id="UP000867740"/>
    </source>
</evidence>
<dbReference type="RefSeq" id="WP_047370881.1">
    <property type="nucleotide sequence ID" value="NZ_CABMNU010000005.1"/>
</dbReference>
<dbReference type="InterPro" id="IPR006186">
    <property type="entry name" value="Ser/Thr-sp_prot-phosphatase"/>
</dbReference>
<gene>
    <name evidence="2" type="primary">pphA</name>
    <name evidence="2" type="ORF">I8531_004105</name>
</gene>
<reference evidence="2" key="1">
    <citation type="journal article" date="2018" name="Genome Biol.">
        <title>SKESA: strategic k-mer extension for scrupulous assemblies.</title>
        <authorList>
            <person name="Souvorov A."/>
            <person name="Agarwala R."/>
            <person name="Lipman D.J."/>
        </authorList>
    </citation>
    <scope>NUCLEOTIDE SEQUENCE</scope>
    <source>
        <strain evidence="2">CAVp300</strain>
    </source>
</reference>
<dbReference type="AlphaFoldDB" id="A0A9P3TBT1"/>
<dbReference type="InterPro" id="IPR050126">
    <property type="entry name" value="Ap4A_hydrolase"/>
</dbReference>
<dbReference type="Proteomes" id="UP000867740">
    <property type="component" value="Unassembled WGS sequence"/>
</dbReference>
<sequence>MYQRIDGNTWRHIWIAGDLHGCHQRLLNELRERHFDPYKDLLICVGDLIDRGPDSLHCLQLLKRSWFKTVRGNHEQMAIDALNAGDMTLWSFNGGAWFNHLSGKEQHTACEALRECDQLPYIIELHCASGVNIIAHADYPSDHYAWQKPVDKESVLWRRERLSEHLAGKGEAISGADHFWFGHTPLKRRVDATNQHYLDTGAVFGGEMTLVQVQ</sequence>
<protein>
    <submittedName>
        <fullName evidence="2">Protein-serine/threonine phosphatase</fullName>
        <ecNumber evidence="2">3.1.3.16</ecNumber>
    </submittedName>
</protein>
<dbReference type="InterPro" id="IPR029052">
    <property type="entry name" value="Metallo-depent_PP-like"/>
</dbReference>
<accession>A0A9P3TBT1</accession>
<organism evidence="2 3">
    <name type="scientific">Kluyvera intermedia</name>
    <name type="common">Enterobacter intermedius</name>
    <dbReference type="NCBI Taxonomy" id="61648"/>
    <lineage>
        <taxon>Bacteria</taxon>
        <taxon>Pseudomonadati</taxon>
        <taxon>Pseudomonadota</taxon>
        <taxon>Gammaproteobacteria</taxon>
        <taxon>Enterobacterales</taxon>
        <taxon>Enterobacteriaceae</taxon>
        <taxon>Kluyvera</taxon>
    </lineage>
</organism>
<evidence type="ECO:0000313" key="2">
    <source>
        <dbReference type="EMBL" id="HAT3583756.1"/>
    </source>
</evidence>
<keyword evidence="2" id="KW-0378">Hydrolase</keyword>
<name>A0A9P3TBT1_KLUIN</name>
<reference evidence="2" key="2">
    <citation type="submission" date="2020-10" db="EMBL/GenBank/DDBJ databases">
        <authorList>
            <consortium name="NCBI Pathogen Detection Project"/>
        </authorList>
    </citation>
    <scope>NUCLEOTIDE SEQUENCE</scope>
    <source>
        <strain evidence="2">CAVp300</strain>
    </source>
</reference>
<dbReference type="PANTHER" id="PTHR42850">
    <property type="entry name" value="METALLOPHOSPHOESTERASE"/>
    <property type="match status" value="1"/>
</dbReference>
<dbReference type="Pfam" id="PF00149">
    <property type="entry name" value="Metallophos"/>
    <property type="match status" value="1"/>
</dbReference>
<dbReference type="GO" id="GO:0008803">
    <property type="term" value="F:bis(5'-nucleosyl)-tetraphosphatase (symmetrical) activity"/>
    <property type="evidence" value="ECO:0007669"/>
    <property type="project" value="TreeGrafter"/>
</dbReference>
<dbReference type="GO" id="GO:0110154">
    <property type="term" value="P:RNA decapping"/>
    <property type="evidence" value="ECO:0007669"/>
    <property type="project" value="TreeGrafter"/>
</dbReference>
<dbReference type="InterPro" id="IPR004843">
    <property type="entry name" value="Calcineurin-like_PHP"/>
</dbReference>
<dbReference type="Gene3D" id="3.60.21.10">
    <property type="match status" value="1"/>
</dbReference>
<comment type="caution">
    <text evidence="2">The sequence shown here is derived from an EMBL/GenBank/DDBJ whole genome shotgun (WGS) entry which is preliminary data.</text>
</comment>
<proteinExistence type="predicted"/>